<dbReference type="Proteomes" id="UP000817658">
    <property type="component" value="Chromosome 1"/>
</dbReference>
<gene>
    <name evidence="1" type="primary">OSJNBa0038J17.20</name>
</gene>
<proteinExistence type="predicted"/>
<reference evidence="1" key="1">
    <citation type="journal article" date="2002" name="Nature">
        <title>The genome sequence and structure of rice chromosome 1.</title>
        <authorList>
            <person name="Sasaki T."/>
            <person name="Matsumoto T."/>
            <person name="Yamamoto K."/>
            <person name="Sakata K."/>
            <person name="Baba T."/>
            <person name="Katayose Y."/>
            <person name="Wu J."/>
            <person name="Niimura Y."/>
            <person name="Cheng Z."/>
            <person name="Nagamura Y."/>
            <person name="Antonio B.A."/>
            <person name="Kanamori H."/>
            <person name="Hosokawa S."/>
            <person name="Masukawa M."/>
            <person name="Arikawa K."/>
            <person name="Chiden Y."/>
            <person name="Hayashi M."/>
            <person name="Okamoto M."/>
            <person name="Ando T."/>
            <person name="Aoki H."/>
            <person name="Arita K."/>
            <person name="Hamada M."/>
            <person name="Harada C."/>
            <person name="Hijishita S."/>
            <person name="Honda M."/>
            <person name="Ichikawa Y."/>
            <person name="Idonuma A."/>
            <person name="Iijima M."/>
            <person name="Ikeda M."/>
            <person name="Ikeno M."/>
            <person name="Itoh S."/>
            <person name="Itoh T."/>
            <person name="Itoh Y."/>
            <person name="Itoh Y."/>
            <person name="Iwabuchi A."/>
            <person name="Kamiya K."/>
            <person name="Karasawa W."/>
            <person name="Katagiri S."/>
            <person name="Kikuta A."/>
            <person name="Kobayashi N."/>
            <person name="Kono I."/>
            <person name="Machita K."/>
            <person name="Maehara T."/>
            <person name="Mizuno H."/>
            <person name="Mizubayashi T."/>
            <person name="Mukai Y."/>
            <person name="Nagasaki H."/>
            <person name="Nakashima M."/>
            <person name="Nakama Y."/>
            <person name="Nakamichi Y."/>
            <person name="Nakamura M."/>
            <person name="Namiki N."/>
            <person name="Negishi M."/>
            <person name="Ohta I."/>
            <person name="Ono N."/>
            <person name="Saji S."/>
            <person name="Sakai K."/>
            <person name="Shibata M."/>
            <person name="Shimokawa T."/>
            <person name="Shomura A."/>
            <person name="Song J."/>
            <person name="Takazaki Y."/>
            <person name="Terasawa K."/>
            <person name="Tsuji K."/>
            <person name="Waki K."/>
            <person name="Yamagata H."/>
            <person name="Yamane H."/>
            <person name="Yoshiki S."/>
            <person name="Yoshihara R."/>
            <person name="Yukawa K."/>
            <person name="Zhong H."/>
            <person name="Iwama H."/>
            <person name="Endo T."/>
            <person name="Ito H."/>
            <person name="Hahn J.H."/>
            <person name="Kim H.I."/>
            <person name="Eun M.Y."/>
            <person name="Yano M."/>
            <person name="Jiang J."/>
            <person name="Gojobori T."/>
        </authorList>
    </citation>
    <scope>NUCLEOTIDE SEQUENCE [LARGE SCALE GENOMIC DNA]</scope>
</reference>
<dbReference type="PROSITE" id="PS51257">
    <property type="entry name" value="PROKAR_LIPOPROTEIN"/>
    <property type="match status" value="1"/>
</dbReference>
<protein>
    <submittedName>
        <fullName evidence="1">Uncharacterized protein</fullName>
    </submittedName>
</protein>
<dbReference type="EMBL" id="AP003104">
    <property type="protein sequence ID" value="BAB55723.1"/>
    <property type="molecule type" value="Genomic_DNA"/>
</dbReference>
<evidence type="ECO:0000313" key="1">
    <source>
        <dbReference type="EMBL" id="BAB55723.1"/>
    </source>
</evidence>
<accession>Q94IZ5</accession>
<name>Q94IZ5_ORYSJ</name>
<organism evidence="1">
    <name type="scientific">Oryza sativa subsp. japonica</name>
    <name type="common">Rice</name>
    <dbReference type="NCBI Taxonomy" id="39947"/>
    <lineage>
        <taxon>Eukaryota</taxon>
        <taxon>Viridiplantae</taxon>
        <taxon>Streptophyta</taxon>
        <taxon>Embryophyta</taxon>
        <taxon>Tracheophyta</taxon>
        <taxon>Spermatophyta</taxon>
        <taxon>Magnoliopsida</taxon>
        <taxon>Liliopsida</taxon>
        <taxon>Poales</taxon>
        <taxon>Poaceae</taxon>
        <taxon>BOP clade</taxon>
        <taxon>Oryzoideae</taxon>
        <taxon>Oryzeae</taxon>
        <taxon>Oryzinae</taxon>
        <taxon>Oryza</taxon>
        <taxon>Oryza sativa</taxon>
    </lineage>
</organism>
<sequence>MSRPVAIHRWITTLLVGASSCIHRHDRQRRRAGAFGHLARGRTYRCRRCRGPSSTCSRYAAGSRVRRPGMQINLPAAGEGDGWVNDGSKHRIYRVSSSGSSYENRGWRVAHLNRYSEYNLEYNCWLHEGMTTKNEQGTSRVDSSPRIRAAAVTATCCCVPQLRPAGVTGACDSGIRLERQACAAWASGGLLRQRRSAECCISECRQQAKA</sequence>
<dbReference type="AlphaFoldDB" id="Q94IZ5"/>